<protein>
    <submittedName>
        <fullName evidence="2">Acetyltransferase (GNAT) family protein</fullName>
    </submittedName>
</protein>
<organism evidence="2 3">
    <name type="scientific">Amycolatopsis echigonensis</name>
    <dbReference type="NCBI Taxonomy" id="2576905"/>
    <lineage>
        <taxon>Bacteria</taxon>
        <taxon>Bacillati</taxon>
        <taxon>Actinomycetota</taxon>
        <taxon>Actinomycetes</taxon>
        <taxon>Pseudonocardiales</taxon>
        <taxon>Pseudonocardiaceae</taxon>
        <taxon>Amycolatopsis</taxon>
    </lineage>
</organism>
<reference evidence="2 3" key="1">
    <citation type="submission" date="2017-12" db="EMBL/GenBank/DDBJ databases">
        <title>Sequencing the genomes of 1000 Actinobacteria strains.</title>
        <authorList>
            <person name="Klenk H.-P."/>
        </authorList>
    </citation>
    <scope>NUCLEOTIDE SEQUENCE [LARGE SCALE GENOMIC DNA]</scope>
    <source>
        <strain evidence="2 3">DSM 45165</strain>
    </source>
</reference>
<dbReference type="GO" id="GO:0016747">
    <property type="term" value="F:acyltransferase activity, transferring groups other than amino-acyl groups"/>
    <property type="evidence" value="ECO:0007669"/>
    <property type="project" value="InterPro"/>
</dbReference>
<dbReference type="SUPFAM" id="SSF55729">
    <property type="entry name" value="Acyl-CoA N-acyltransferases (Nat)"/>
    <property type="match status" value="1"/>
</dbReference>
<dbReference type="CDD" id="cd04301">
    <property type="entry name" value="NAT_SF"/>
    <property type="match status" value="1"/>
</dbReference>
<dbReference type="InterPro" id="IPR056935">
    <property type="entry name" value="Rv0428c-like_C"/>
</dbReference>
<name>A0A2N3WD77_9PSEU</name>
<comment type="caution">
    <text evidence="2">The sequence shown here is derived from an EMBL/GenBank/DDBJ whole genome shotgun (WGS) entry which is preliminary data.</text>
</comment>
<sequence>MNSREKLEIVCAKAWPAVVEEPLGEWTLRWADGFTGRANSALAVGDPGRPVPDALEAVCDFAHAHGIPPAVQVLEDSELEREVASAGWREQVEHAAGHQVSVLTGPLQSGPSPDAEVLDQATPEWWALAENTTEPSTAQWHVVTTGKVGYGVVLADGVTAGAVRGAIVDGWLHVGRLAVAPEFRRRGLATTVLNALADWGRAHGAEKWVLQVAVGNTGALALYSALGCSEHHRYRYWGPAPRTCEDRQS</sequence>
<keyword evidence="3" id="KW-1185">Reference proteome</keyword>
<evidence type="ECO:0000313" key="3">
    <source>
        <dbReference type="Proteomes" id="UP000233750"/>
    </source>
</evidence>
<dbReference type="AlphaFoldDB" id="A0A2N3WD77"/>
<dbReference type="Gene3D" id="3.40.630.30">
    <property type="match status" value="1"/>
</dbReference>
<gene>
    <name evidence="2" type="ORF">ATK30_2589</name>
</gene>
<dbReference type="OrthoDB" id="9775595at2"/>
<dbReference type="InterPro" id="IPR016181">
    <property type="entry name" value="Acyl_CoA_acyltransferase"/>
</dbReference>
<accession>A0A2N3WD77</accession>
<dbReference type="Pfam" id="PF24553">
    <property type="entry name" value="Rv0428c_C"/>
    <property type="match status" value="1"/>
</dbReference>
<evidence type="ECO:0000313" key="2">
    <source>
        <dbReference type="EMBL" id="PKV91803.1"/>
    </source>
</evidence>
<dbReference type="InterPro" id="IPR000182">
    <property type="entry name" value="GNAT_dom"/>
</dbReference>
<dbReference type="Proteomes" id="UP000233750">
    <property type="component" value="Unassembled WGS sequence"/>
</dbReference>
<evidence type="ECO:0000259" key="1">
    <source>
        <dbReference type="PROSITE" id="PS51186"/>
    </source>
</evidence>
<feature type="domain" description="N-acetyltransferase" evidence="1">
    <location>
        <begin position="113"/>
        <end position="249"/>
    </location>
</feature>
<dbReference type="EMBL" id="PJMY01000003">
    <property type="protein sequence ID" value="PKV91803.1"/>
    <property type="molecule type" value="Genomic_DNA"/>
</dbReference>
<dbReference type="RefSeq" id="WP_101435787.1">
    <property type="nucleotide sequence ID" value="NZ_PJMY01000003.1"/>
</dbReference>
<proteinExistence type="predicted"/>
<dbReference type="PROSITE" id="PS51186">
    <property type="entry name" value="GNAT"/>
    <property type="match status" value="1"/>
</dbReference>